<protein>
    <recommendedName>
        <fullName evidence="4">DUF4943 domain-containing protein</fullName>
    </recommendedName>
</protein>
<sequence length="167" mass="19612">MKTKLIILLGFFYFTSCMAQIPDEPMTIAEYPTFYTQTVNKLNNIIPNKANYYGQPLSVFLQALSQNNIIVKKYEPGPFNGAKLLKLSFFWNMDVRKWAMDGNYAEPQINIYFQQPFNYQQAMTMMSTNGYHSYWNPQAENFFKDLVIEKIEFWYVRGLTDNSANPK</sequence>
<feature type="signal peptide" evidence="1">
    <location>
        <begin position="1"/>
        <end position="19"/>
    </location>
</feature>
<dbReference type="Proteomes" id="UP001070176">
    <property type="component" value="Unassembled WGS sequence"/>
</dbReference>
<keyword evidence="1" id="KW-0732">Signal</keyword>
<proteinExistence type="predicted"/>
<reference evidence="2" key="1">
    <citation type="submission" date="2022-10" db="EMBL/GenBank/DDBJ databases">
        <title>Chryseobacterium sp. nov., a novel bacterial species.</title>
        <authorList>
            <person name="Cao Y."/>
        </authorList>
    </citation>
    <scope>NUCLEOTIDE SEQUENCE</scope>
    <source>
        <strain evidence="2">KC 927</strain>
    </source>
</reference>
<gene>
    <name evidence="2" type="ORF">OEA66_14135</name>
</gene>
<comment type="caution">
    <text evidence="2">The sequence shown here is derived from an EMBL/GenBank/DDBJ whole genome shotgun (WGS) entry which is preliminary data.</text>
</comment>
<dbReference type="RefSeq" id="WP_267281979.1">
    <property type="nucleotide sequence ID" value="NZ_JAOVZV010000015.1"/>
</dbReference>
<dbReference type="EMBL" id="JAOVZV010000015">
    <property type="protein sequence ID" value="MCX8533489.1"/>
    <property type="molecule type" value="Genomic_DNA"/>
</dbReference>
<evidence type="ECO:0000313" key="3">
    <source>
        <dbReference type="Proteomes" id="UP001070176"/>
    </source>
</evidence>
<evidence type="ECO:0000313" key="2">
    <source>
        <dbReference type="EMBL" id="MCX8533489.1"/>
    </source>
</evidence>
<feature type="chain" id="PRO_5046940597" description="DUF4943 domain-containing protein" evidence="1">
    <location>
        <begin position="20"/>
        <end position="167"/>
    </location>
</feature>
<evidence type="ECO:0000256" key="1">
    <source>
        <dbReference type="SAM" id="SignalP"/>
    </source>
</evidence>
<organism evidence="2 3">
    <name type="scientific">Chryseobacterium luquanense</name>
    <dbReference type="NCBI Taxonomy" id="2983766"/>
    <lineage>
        <taxon>Bacteria</taxon>
        <taxon>Pseudomonadati</taxon>
        <taxon>Bacteroidota</taxon>
        <taxon>Flavobacteriia</taxon>
        <taxon>Flavobacteriales</taxon>
        <taxon>Weeksellaceae</taxon>
        <taxon>Chryseobacterium group</taxon>
        <taxon>Chryseobacterium</taxon>
    </lineage>
</organism>
<evidence type="ECO:0008006" key="4">
    <source>
        <dbReference type="Google" id="ProtNLM"/>
    </source>
</evidence>
<name>A0ABT3Y5R5_9FLAO</name>
<keyword evidence="3" id="KW-1185">Reference proteome</keyword>
<accession>A0ABT3Y5R5</accession>